<dbReference type="Pfam" id="PF13519">
    <property type="entry name" value="VWA_2"/>
    <property type="match status" value="1"/>
</dbReference>
<dbReference type="STRING" id="45496.SAMN04488079_10376"/>
<dbReference type="RefSeq" id="WP_091711710.1">
    <property type="nucleotide sequence ID" value="NZ_FOSH01000003.1"/>
</dbReference>
<dbReference type="CDD" id="cd00198">
    <property type="entry name" value="vWFA"/>
    <property type="match status" value="1"/>
</dbReference>
<keyword evidence="1" id="KW-1003">Cell membrane</keyword>
<dbReference type="PANTHER" id="PTHR22550:SF5">
    <property type="entry name" value="LEUCINE ZIPPER PROTEIN 4"/>
    <property type="match status" value="1"/>
</dbReference>
<protein>
    <submittedName>
        <fullName evidence="7">MxaC protein</fullName>
    </submittedName>
</protein>
<dbReference type="Gene3D" id="3.40.50.410">
    <property type="entry name" value="von Willebrand factor, type A domain"/>
    <property type="match status" value="1"/>
</dbReference>
<dbReference type="PANTHER" id="PTHR22550">
    <property type="entry name" value="SPORE GERMINATION PROTEIN"/>
    <property type="match status" value="1"/>
</dbReference>
<dbReference type="InterPro" id="IPR002035">
    <property type="entry name" value="VWF_A"/>
</dbReference>
<dbReference type="Proteomes" id="UP000198924">
    <property type="component" value="Unassembled WGS sequence"/>
</dbReference>
<dbReference type="InterPro" id="IPR036465">
    <property type="entry name" value="vWFA_dom_sf"/>
</dbReference>
<name>A0A1I3VJN4_9GAMM</name>
<dbReference type="OrthoDB" id="6206554at2"/>
<reference evidence="8" key="1">
    <citation type="submission" date="2016-10" db="EMBL/GenBank/DDBJ databases">
        <authorList>
            <person name="Varghese N."/>
            <person name="Submissions S."/>
        </authorList>
    </citation>
    <scope>NUCLEOTIDE SEQUENCE [LARGE SCALE GENOMIC DNA]</scope>
    <source>
        <strain evidence="8">DSM 11578</strain>
    </source>
</reference>
<feature type="domain" description="VWFA" evidence="6">
    <location>
        <begin position="83"/>
        <end position="287"/>
    </location>
</feature>
<sequence>MFELSWAHPIFFYCLPLALLPWIFQNTTKKIAWQGFIPKDSLSGVLFVLSKLAASVAMICLILTLADPYVPEQIVERTRQGAEFVILLDRSRSMDDQFARPPRNTLQRYTGVKHSKREVSRDYLTEFVKRRPDDRFGYVFFSTKATEILKLTYNKDAVLATINAGGLGRGISQTDIFKALSLAVNMYKDEPYRGSRNILLISDGGQILSTEQKQYLQDVFKKMRLNLYWIYLRSMRGMTLDPSDNDNLLWIDMPERKLHKAFKTLGVPYQAFEAGSLDEFAQAIDEIHKQQSQPLIVEERVPKQHHHDLFLWLALLSLFPLMLSRVITVWGVKRAAHKH</sequence>
<evidence type="ECO:0000313" key="7">
    <source>
        <dbReference type="EMBL" id="SFJ95578.1"/>
    </source>
</evidence>
<keyword evidence="3 5" id="KW-1133">Transmembrane helix</keyword>
<evidence type="ECO:0000256" key="2">
    <source>
        <dbReference type="ARBA" id="ARBA00022692"/>
    </source>
</evidence>
<gene>
    <name evidence="7" type="ORF">SAMN04488079_10376</name>
</gene>
<evidence type="ECO:0000259" key="6">
    <source>
        <dbReference type="PROSITE" id="PS50234"/>
    </source>
</evidence>
<dbReference type="EMBL" id="FOSH01000003">
    <property type="protein sequence ID" value="SFJ95578.1"/>
    <property type="molecule type" value="Genomic_DNA"/>
</dbReference>
<keyword evidence="4 5" id="KW-0472">Membrane</keyword>
<keyword evidence="8" id="KW-1185">Reference proteome</keyword>
<dbReference type="SMART" id="SM00327">
    <property type="entry name" value="VWA"/>
    <property type="match status" value="1"/>
</dbReference>
<feature type="transmembrane region" description="Helical" evidence="5">
    <location>
        <begin position="309"/>
        <end position="332"/>
    </location>
</feature>
<dbReference type="PROSITE" id="PS50234">
    <property type="entry name" value="VWFA"/>
    <property type="match status" value="1"/>
</dbReference>
<accession>A0A1I3VJN4</accession>
<evidence type="ECO:0000313" key="8">
    <source>
        <dbReference type="Proteomes" id="UP000198924"/>
    </source>
</evidence>
<feature type="transmembrane region" description="Helical" evidence="5">
    <location>
        <begin position="45"/>
        <end position="66"/>
    </location>
</feature>
<feature type="transmembrane region" description="Helical" evidence="5">
    <location>
        <begin position="6"/>
        <end position="24"/>
    </location>
</feature>
<dbReference type="InterPro" id="IPR050768">
    <property type="entry name" value="UPF0353/GerABKA_families"/>
</dbReference>
<keyword evidence="2 5" id="KW-0812">Transmembrane</keyword>
<evidence type="ECO:0000256" key="5">
    <source>
        <dbReference type="SAM" id="Phobius"/>
    </source>
</evidence>
<evidence type="ECO:0000256" key="3">
    <source>
        <dbReference type="ARBA" id="ARBA00022989"/>
    </source>
</evidence>
<proteinExistence type="predicted"/>
<organism evidence="7 8">
    <name type="scientific">Methylophaga sulfidovorans</name>
    <dbReference type="NCBI Taxonomy" id="45496"/>
    <lineage>
        <taxon>Bacteria</taxon>
        <taxon>Pseudomonadati</taxon>
        <taxon>Pseudomonadota</taxon>
        <taxon>Gammaproteobacteria</taxon>
        <taxon>Thiotrichales</taxon>
        <taxon>Piscirickettsiaceae</taxon>
        <taxon>Methylophaga</taxon>
    </lineage>
</organism>
<dbReference type="SUPFAM" id="SSF53300">
    <property type="entry name" value="vWA-like"/>
    <property type="match status" value="1"/>
</dbReference>
<dbReference type="AlphaFoldDB" id="A0A1I3VJN4"/>
<evidence type="ECO:0000256" key="4">
    <source>
        <dbReference type="ARBA" id="ARBA00023136"/>
    </source>
</evidence>
<evidence type="ECO:0000256" key="1">
    <source>
        <dbReference type="ARBA" id="ARBA00022475"/>
    </source>
</evidence>